<feature type="compositionally biased region" description="Basic and acidic residues" evidence="3">
    <location>
        <begin position="470"/>
        <end position="479"/>
    </location>
</feature>
<dbReference type="InterPro" id="IPR002641">
    <property type="entry name" value="PNPLA_dom"/>
</dbReference>
<dbReference type="PROSITE" id="PS51635">
    <property type="entry name" value="PNPLA"/>
    <property type="match status" value="1"/>
</dbReference>
<feature type="compositionally biased region" description="Basic residues" evidence="3">
    <location>
        <begin position="490"/>
        <end position="508"/>
    </location>
</feature>
<dbReference type="Gene3D" id="3.40.1090.10">
    <property type="entry name" value="Cytosolic phospholipase A2 catalytic domain"/>
    <property type="match status" value="2"/>
</dbReference>
<organism evidence="5 6">
    <name type="scientific">Angustibacter aerolatus</name>
    <dbReference type="NCBI Taxonomy" id="1162965"/>
    <lineage>
        <taxon>Bacteria</taxon>
        <taxon>Bacillati</taxon>
        <taxon>Actinomycetota</taxon>
        <taxon>Actinomycetes</taxon>
        <taxon>Kineosporiales</taxon>
        <taxon>Kineosporiaceae</taxon>
    </lineage>
</organism>
<feature type="compositionally biased region" description="Low complexity" evidence="3">
    <location>
        <begin position="353"/>
        <end position="396"/>
    </location>
</feature>
<comment type="caution">
    <text evidence="5">The sequence shown here is derived from an EMBL/GenBank/DDBJ whole genome shotgun (WGS) entry which is preliminary data.</text>
</comment>
<reference evidence="6" key="1">
    <citation type="journal article" date="2019" name="Int. J. Syst. Evol. Microbiol.">
        <title>The Global Catalogue of Microorganisms (GCM) 10K type strain sequencing project: providing services to taxonomists for standard genome sequencing and annotation.</title>
        <authorList>
            <consortium name="The Broad Institute Genomics Platform"/>
            <consortium name="The Broad Institute Genome Sequencing Center for Infectious Disease"/>
            <person name="Wu L."/>
            <person name="Ma J."/>
        </authorList>
    </citation>
    <scope>NUCLEOTIDE SEQUENCE [LARGE SCALE GENOMIC DNA]</scope>
    <source>
        <strain evidence="6">NBRC 108730</strain>
    </source>
</reference>
<feature type="region of interest" description="Disordered" evidence="3">
    <location>
        <begin position="333"/>
        <end position="522"/>
    </location>
</feature>
<feature type="compositionally biased region" description="Basic residues" evidence="3">
    <location>
        <begin position="414"/>
        <end position="450"/>
    </location>
</feature>
<evidence type="ECO:0000259" key="4">
    <source>
        <dbReference type="PROSITE" id="PS51635"/>
    </source>
</evidence>
<accession>A0ABQ6JJP7</accession>
<gene>
    <name evidence="5" type="ORF">GCM10025868_37200</name>
</gene>
<dbReference type="Pfam" id="PF01734">
    <property type="entry name" value="Patatin"/>
    <property type="match status" value="1"/>
</dbReference>
<evidence type="ECO:0000256" key="3">
    <source>
        <dbReference type="SAM" id="MobiDB-lite"/>
    </source>
</evidence>
<evidence type="ECO:0000256" key="1">
    <source>
        <dbReference type="ARBA" id="ARBA00023098"/>
    </source>
</evidence>
<keyword evidence="2" id="KW-0378">Hydrolase</keyword>
<feature type="active site" description="Nucleophile" evidence="2">
    <location>
        <position position="38"/>
    </location>
</feature>
<proteinExistence type="predicted"/>
<comment type="caution">
    <text evidence="2">Lacks conserved residue(s) required for the propagation of feature annotation.</text>
</comment>
<evidence type="ECO:0000256" key="2">
    <source>
        <dbReference type="PROSITE-ProRule" id="PRU01161"/>
    </source>
</evidence>
<feature type="short sequence motif" description="GXSXG" evidence="2">
    <location>
        <begin position="36"/>
        <end position="40"/>
    </location>
</feature>
<keyword evidence="2" id="KW-0442">Lipid degradation</keyword>
<dbReference type="SUPFAM" id="SSF52151">
    <property type="entry name" value="FabD/lysophospholipase-like"/>
    <property type="match status" value="1"/>
</dbReference>
<keyword evidence="1 2" id="KW-0443">Lipid metabolism</keyword>
<protein>
    <recommendedName>
        <fullName evidence="4">PNPLA domain-containing protein</fullName>
    </recommendedName>
</protein>
<feature type="active site" description="Proton acceptor" evidence="2">
    <location>
        <position position="197"/>
    </location>
</feature>
<evidence type="ECO:0000313" key="5">
    <source>
        <dbReference type="EMBL" id="GMA88470.1"/>
    </source>
</evidence>
<feature type="short sequence motif" description="DGA/G" evidence="2">
    <location>
        <begin position="197"/>
        <end position="199"/>
    </location>
</feature>
<keyword evidence="6" id="KW-1185">Reference proteome</keyword>
<feature type="domain" description="PNPLA" evidence="4">
    <location>
        <begin position="1"/>
        <end position="210"/>
    </location>
</feature>
<feature type="compositionally biased region" description="Low complexity" evidence="3">
    <location>
        <begin position="333"/>
        <end position="346"/>
    </location>
</feature>
<dbReference type="Proteomes" id="UP001157017">
    <property type="component" value="Unassembled WGS sequence"/>
</dbReference>
<name>A0ABQ6JJP7_9ACTN</name>
<dbReference type="EMBL" id="BSUZ01000001">
    <property type="protein sequence ID" value="GMA88470.1"/>
    <property type="molecule type" value="Genomic_DNA"/>
</dbReference>
<sequence length="522" mass="54415">MLGGGGVLGAAWTVGAMTALQQHLGRDLRTADAIVGTSAGSVLASLVAAGVPVADLRRHQAGPVTAGLLGGFEWDHDTATGPDRPPRPRPGVGSPRLLAHNIAHLRRLPPTAVLSALLPEGRGSLESVGALVRHVVPSGWVDRPGLQVVTMDFETGQRVAFGRPGAPPADLADAVMASCAIPGWYAPVRIGSDRYVDGGACSATSVDLLAGLGLDEVFVLAPSIAFAVDHPADVHSRLERQWRARATRRCLHEVAKVHAGGSEVTVVGPGPEDLVVIGANLMDVGRRRAVLETSLRTSAVALTDAIPFESIGPAARTDPVDRADASVVPRQGRALAAAGAPAGGPRPARPSRPRAAPAPDEPVAATAVSATTSSRLRPARTTTPTAAARPAPGSRSTDARVRRHHHGRPDPAARRRVAAPARRVRGHPRPARVVHRGRRGGARVRGRLRRGAGLAAAARRRRSSPSPEPDVGRRADRRAPAAPGGARGRGAGRRGRHPRARPARRRPLGSRAWRAASPATTW</sequence>
<evidence type="ECO:0000313" key="6">
    <source>
        <dbReference type="Proteomes" id="UP001157017"/>
    </source>
</evidence>
<dbReference type="InterPro" id="IPR016035">
    <property type="entry name" value="Acyl_Trfase/lysoPLipase"/>
</dbReference>
<feature type="region of interest" description="Disordered" evidence="3">
    <location>
        <begin position="72"/>
        <end position="95"/>
    </location>
</feature>